<evidence type="ECO:0000256" key="1">
    <source>
        <dbReference type="SAM" id="MobiDB-lite"/>
    </source>
</evidence>
<dbReference type="Proteomes" id="UP000298030">
    <property type="component" value="Unassembled WGS sequence"/>
</dbReference>
<protein>
    <submittedName>
        <fullName evidence="2">Uncharacterized protein</fullName>
    </submittedName>
</protein>
<dbReference type="AlphaFoldDB" id="A0A4Y7RD53"/>
<gene>
    <name evidence="2" type="ORF">FA13DRAFT_1184803</name>
</gene>
<feature type="compositionally biased region" description="Basic and acidic residues" evidence="1">
    <location>
        <begin position="20"/>
        <end position="32"/>
    </location>
</feature>
<feature type="region of interest" description="Disordered" evidence="1">
    <location>
        <begin position="118"/>
        <end position="168"/>
    </location>
</feature>
<feature type="region of interest" description="Disordered" evidence="1">
    <location>
        <begin position="1"/>
        <end position="64"/>
    </location>
</feature>
<keyword evidence="3" id="KW-1185">Reference proteome</keyword>
<organism evidence="2 3">
    <name type="scientific">Coprinellus micaceus</name>
    <name type="common">Glistening ink-cap mushroom</name>
    <name type="synonym">Coprinus micaceus</name>
    <dbReference type="NCBI Taxonomy" id="71717"/>
    <lineage>
        <taxon>Eukaryota</taxon>
        <taxon>Fungi</taxon>
        <taxon>Dikarya</taxon>
        <taxon>Basidiomycota</taxon>
        <taxon>Agaricomycotina</taxon>
        <taxon>Agaricomycetes</taxon>
        <taxon>Agaricomycetidae</taxon>
        <taxon>Agaricales</taxon>
        <taxon>Agaricineae</taxon>
        <taxon>Psathyrellaceae</taxon>
        <taxon>Coprinellus</taxon>
    </lineage>
</organism>
<comment type="caution">
    <text evidence="2">The sequence shown here is derived from an EMBL/GenBank/DDBJ whole genome shotgun (WGS) entry which is preliminary data.</text>
</comment>
<feature type="compositionally biased region" description="Basic and acidic residues" evidence="1">
    <location>
        <begin position="119"/>
        <end position="136"/>
    </location>
</feature>
<sequence length="201" mass="22395">MASVTSMTSMRSSVSGKGRMGVDDAILEREESGSEGGYDEDDDHEYSQRRGAEAEGGEEQMRHRIAENMRQDTLLNTRSPTWTLQLIRVEEVWQSPRRSRSLCPPSATVPQYDAGYMRSGKEWDGSREWEREELGQSKRRCANAMSPSTSRPPSSSTRPNNDPADSLLMTTSIPLIPNRTLPYPPLSSSASLVKAQQVNIS</sequence>
<feature type="compositionally biased region" description="Basic and acidic residues" evidence="1">
    <location>
        <begin position="45"/>
        <end position="64"/>
    </location>
</feature>
<dbReference type="EMBL" id="QPFP01000589">
    <property type="protein sequence ID" value="TEB06257.1"/>
    <property type="molecule type" value="Genomic_DNA"/>
</dbReference>
<evidence type="ECO:0000313" key="2">
    <source>
        <dbReference type="EMBL" id="TEB06257.1"/>
    </source>
</evidence>
<name>A0A4Y7RD53_COPMI</name>
<proteinExistence type="predicted"/>
<feature type="compositionally biased region" description="Low complexity" evidence="1">
    <location>
        <begin position="1"/>
        <end position="15"/>
    </location>
</feature>
<evidence type="ECO:0000313" key="3">
    <source>
        <dbReference type="Proteomes" id="UP000298030"/>
    </source>
</evidence>
<accession>A0A4Y7RD53</accession>
<feature type="compositionally biased region" description="Low complexity" evidence="1">
    <location>
        <begin position="146"/>
        <end position="159"/>
    </location>
</feature>
<reference evidence="2 3" key="1">
    <citation type="journal article" date="2019" name="Nat. Ecol. Evol.">
        <title>Megaphylogeny resolves global patterns of mushroom evolution.</title>
        <authorList>
            <person name="Varga T."/>
            <person name="Krizsan K."/>
            <person name="Foldi C."/>
            <person name="Dima B."/>
            <person name="Sanchez-Garcia M."/>
            <person name="Sanchez-Ramirez S."/>
            <person name="Szollosi G.J."/>
            <person name="Szarkandi J.G."/>
            <person name="Papp V."/>
            <person name="Albert L."/>
            <person name="Andreopoulos W."/>
            <person name="Angelini C."/>
            <person name="Antonin V."/>
            <person name="Barry K.W."/>
            <person name="Bougher N.L."/>
            <person name="Buchanan P."/>
            <person name="Buyck B."/>
            <person name="Bense V."/>
            <person name="Catcheside P."/>
            <person name="Chovatia M."/>
            <person name="Cooper J."/>
            <person name="Damon W."/>
            <person name="Desjardin D."/>
            <person name="Finy P."/>
            <person name="Geml J."/>
            <person name="Haridas S."/>
            <person name="Hughes K."/>
            <person name="Justo A."/>
            <person name="Karasinski D."/>
            <person name="Kautmanova I."/>
            <person name="Kiss B."/>
            <person name="Kocsube S."/>
            <person name="Kotiranta H."/>
            <person name="LaButti K.M."/>
            <person name="Lechner B.E."/>
            <person name="Liimatainen K."/>
            <person name="Lipzen A."/>
            <person name="Lukacs Z."/>
            <person name="Mihaltcheva S."/>
            <person name="Morgado L.N."/>
            <person name="Niskanen T."/>
            <person name="Noordeloos M.E."/>
            <person name="Ohm R.A."/>
            <person name="Ortiz-Santana B."/>
            <person name="Ovrebo C."/>
            <person name="Racz N."/>
            <person name="Riley R."/>
            <person name="Savchenko A."/>
            <person name="Shiryaev A."/>
            <person name="Soop K."/>
            <person name="Spirin V."/>
            <person name="Szebenyi C."/>
            <person name="Tomsovsky M."/>
            <person name="Tulloss R.E."/>
            <person name="Uehling J."/>
            <person name="Grigoriev I.V."/>
            <person name="Vagvolgyi C."/>
            <person name="Papp T."/>
            <person name="Martin F.M."/>
            <person name="Miettinen O."/>
            <person name="Hibbett D.S."/>
            <person name="Nagy L.G."/>
        </authorList>
    </citation>
    <scope>NUCLEOTIDE SEQUENCE [LARGE SCALE GENOMIC DNA]</scope>
    <source>
        <strain evidence="2 3">FP101781</strain>
    </source>
</reference>